<dbReference type="OMA" id="PSICICA"/>
<dbReference type="EMBL" id="JH795863">
    <property type="protein sequence ID" value="EJU01704.1"/>
    <property type="molecule type" value="Genomic_DNA"/>
</dbReference>
<proteinExistence type="predicted"/>
<name>M5FYY2_DACPD</name>
<reference evidence="2 3" key="1">
    <citation type="journal article" date="2012" name="Science">
        <title>The Paleozoic origin of enzymatic lignin decomposition reconstructed from 31 fungal genomes.</title>
        <authorList>
            <person name="Floudas D."/>
            <person name="Binder M."/>
            <person name="Riley R."/>
            <person name="Barry K."/>
            <person name="Blanchette R.A."/>
            <person name="Henrissat B."/>
            <person name="Martinez A.T."/>
            <person name="Otillar R."/>
            <person name="Spatafora J.W."/>
            <person name="Yadav J.S."/>
            <person name="Aerts A."/>
            <person name="Benoit I."/>
            <person name="Boyd A."/>
            <person name="Carlson A."/>
            <person name="Copeland A."/>
            <person name="Coutinho P.M."/>
            <person name="de Vries R.P."/>
            <person name="Ferreira P."/>
            <person name="Findley K."/>
            <person name="Foster B."/>
            <person name="Gaskell J."/>
            <person name="Glotzer D."/>
            <person name="Gorecki P."/>
            <person name="Heitman J."/>
            <person name="Hesse C."/>
            <person name="Hori C."/>
            <person name="Igarashi K."/>
            <person name="Jurgens J.A."/>
            <person name="Kallen N."/>
            <person name="Kersten P."/>
            <person name="Kohler A."/>
            <person name="Kuees U."/>
            <person name="Kumar T.K.A."/>
            <person name="Kuo A."/>
            <person name="LaButti K."/>
            <person name="Larrondo L.F."/>
            <person name="Lindquist E."/>
            <person name="Ling A."/>
            <person name="Lombard V."/>
            <person name="Lucas S."/>
            <person name="Lundell T."/>
            <person name="Martin R."/>
            <person name="McLaughlin D.J."/>
            <person name="Morgenstern I."/>
            <person name="Morin E."/>
            <person name="Murat C."/>
            <person name="Nagy L.G."/>
            <person name="Nolan M."/>
            <person name="Ohm R.A."/>
            <person name="Patyshakuliyeva A."/>
            <person name="Rokas A."/>
            <person name="Ruiz-Duenas F.J."/>
            <person name="Sabat G."/>
            <person name="Salamov A."/>
            <person name="Samejima M."/>
            <person name="Schmutz J."/>
            <person name="Slot J.C."/>
            <person name="St John F."/>
            <person name="Stenlid J."/>
            <person name="Sun H."/>
            <person name="Sun S."/>
            <person name="Syed K."/>
            <person name="Tsang A."/>
            <person name="Wiebenga A."/>
            <person name="Young D."/>
            <person name="Pisabarro A."/>
            <person name="Eastwood D.C."/>
            <person name="Martin F."/>
            <person name="Cullen D."/>
            <person name="Grigoriev I.V."/>
            <person name="Hibbett D.S."/>
        </authorList>
    </citation>
    <scope>NUCLEOTIDE SEQUENCE [LARGE SCALE GENOMIC DNA]</scope>
    <source>
        <strain evidence="2 3">DJM-731 SS1</strain>
    </source>
</reference>
<gene>
    <name evidence="2" type="ORF">DACRYDRAFT_116193</name>
</gene>
<dbReference type="Proteomes" id="UP000030653">
    <property type="component" value="Unassembled WGS sequence"/>
</dbReference>
<dbReference type="HOGENOM" id="CLU_415614_0_0_1"/>
<dbReference type="AlphaFoldDB" id="M5FYY2"/>
<evidence type="ECO:0000313" key="3">
    <source>
        <dbReference type="Proteomes" id="UP000030653"/>
    </source>
</evidence>
<feature type="compositionally biased region" description="Basic and acidic residues" evidence="1">
    <location>
        <begin position="25"/>
        <end position="35"/>
    </location>
</feature>
<organism evidence="2 3">
    <name type="scientific">Dacryopinax primogenitus (strain DJM 731)</name>
    <name type="common">Brown rot fungus</name>
    <dbReference type="NCBI Taxonomy" id="1858805"/>
    <lineage>
        <taxon>Eukaryota</taxon>
        <taxon>Fungi</taxon>
        <taxon>Dikarya</taxon>
        <taxon>Basidiomycota</taxon>
        <taxon>Agaricomycotina</taxon>
        <taxon>Dacrymycetes</taxon>
        <taxon>Dacrymycetales</taxon>
        <taxon>Dacrymycetaceae</taxon>
        <taxon>Dacryopinax</taxon>
    </lineage>
</organism>
<keyword evidence="3" id="KW-1185">Reference proteome</keyword>
<feature type="region of interest" description="Disordered" evidence="1">
    <location>
        <begin position="1"/>
        <end position="60"/>
    </location>
</feature>
<dbReference type="SUPFAM" id="SSF56112">
    <property type="entry name" value="Protein kinase-like (PK-like)"/>
    <property type="match status" value="1"/>
</dbReference>
<dbReference type="RefSeq" id="XP_040628601.1">
    <property type="nucleotide sequence ID" value="XM_040770151.1"/>
</dbReference>
<protein>
    <submittedName>
        <fullName evidence="2">Uncharacterized protein</fullName>
    </submittedName>
</protein>
<accession>M5FYY2</accession>
<dbReference type="OrthoDB" id="4062651at2759"/>
<dbReference type="STRING" id="1858805.M5FYY2"/>
<evidence type="ECO:0000256" key="1">
    <source>
        <dbReference type="SAM" id="MobiDB-lite"/>
    </source>
</evidence>
<evidence type="ECO:0000313" key="2">
    <source>
        <dbReference type="EMBL" id="EJU01704.1"/>
    </source>
</evidence>
<sequence length="671" mass="74058">MAPSSDAALGDLEGTPGRVITRSSGRVDEKGKDVDQVQTSRSGQKAEGGRKTRRQNLRAKNEVHNINVVGSNKQQYTDQMGIDETIGRLKMKVSKDWKVSQSEMRVIALDQTQQPNGPDDPHFPWPTGENEETLPNVTSIGAALRLTGIEGPDEHKYHFFVWTQETGTGPGEHTRKAEESAEGEEARRKRQRQDTVLRNVQRTLTLALRAPPPSTAATQSGMATASATSTIFDGRGGRIGMSVSIYSPIFANLLGELRSSTNNIPPADVCKLAEQLCADSSKNYSDEDARVAAVSPTMDALLGQTSAKTVTTQNTSSDRSYTTSVFSDASGQVETAVAEYKNVLGSGKAEPIFQGVSSARKYWAQKEREDVRRVSPHPVISIALAGPWMFVQLVVFAEVVIAETVPELCVPLLANAGQHSDHTRDLAKKFVPLRKAMQRLRDYYRNLPKPPPSDEISPYLPAWTSVELLDSDKREAHLTYHRRLLDDFRSPLFEADLRAVGSEVSQRCVVKFCSTWGTAAHRLLAEKGFAPRLYGVKELPDGTKMVVMEKLSGEPIFKLDKVPPDVENDLREAVKILGDRGLVHGDLRSSNIICTKETTRSLGKIIDFDWADKEGFARYPYDLNDISEIPWAPGVGRGELIQRSHDVHMLEVSLCGNRVVSHSQSILTRMT</sequence>
<feature type="compositionally biased region" description="Basic and acidic residues" evidence="1">
    <location>
        <begin position="172"/>
        <end position="194"/>
    </location>
</feature>
<dbReference type="GeneID" id="63685213"/>
<feature type="region of interest" description="Disordered" evidence="1">
    <location>
        <begin position="165"/>
        <end position="194"/>
    </location>
</feature>
<dbReference type="InterPro" id="IPR011009">
    <property type="entry name" value="Kinase-like_dom_sf"/>
</dbReference>